<dbReference type="PANTHER" id="PTHR33377">
    <property type="entry name" value="OS10G0134700 PROTEIN-RELATED"/>
    <property type="match status" value="1"/>
</dbReference>
<sequence length="271" mass="30678">MHRGYYVLDSFRYQAYQDDGKDDDHGAVSHSFALSNCNPAKRIQLRRGPKVIITDASELVMFLNGCPPLYRRPYDTYMVLEIEHIINFLMQKGCPGTGDLGVLPIVGPAKAGKSTLIEHVCNNERVRASFSRVVSFTQVDLDEGLTKIRDCGTIKHQNLASYQDERVLIIVEVNGDIPSKGYAANGGKIILCSRSDKITRFGTARTLKVEFLTQEAYWYFFKALAFGSVDSEEEPKLESSIPPHYSYIFSCEIHKAPKMNVQKKHILKRHR</sequence>
<dbReference type="PANTHER" id="PTHR33377:SF30">
    <property type="entry name" value="OS07G0117000 PROTEIN"/>
    <property type="match status" value="1"/>
</dbReference>
<dbReference type="EMBL" id="AGNK02002045">
    <property type="status" value="NOT_ANNOTATED_CDS"/>
    <property type="molecule type" value="Genomic_DNA"/>
</dbReference>
<dbReference type="Proteomes" id="UP000004995">
    <property type="component" value="Unassembled WGS sequence"/>
</dbReference>
<protein>
    <recommendedName>
        <fullName evidence="3">NB-ARC domain-containing protein</fullName>
    </recommendedName>
</protein>
<reference evidence="1" key="2">
    <citation type="submission" date="2018-08" db="UniProtKB">
        <authorList>
            <consortium name="EnsemblPlants"/>
        </authorList>
    </citation>
    <scope>IDENTIFICATION</scope>
    <source>
        <strain evidence="1">Yugu1</strain>
    </source>
</reference>
<dbReference type="Gene3D" id="3.40.50.300">
    <property type="entry name" value="P-loop containing nucleotide triphosphate hydrolases"/>
    <property type="match status" value="1"/>
</dbReference>
<proteinExistence type="predicted"/>
<keyword evidence="2" id="KW-1185">Reference proteome</keyword>
<dbReference type="AlphaFoldDB" id="K3ZED6"/>
<dbReference type="InParanoid" id="K3ZED6"/>
<dbReference type="InterPro" id="IPR027417">
    <property type="entry name" value="P-loop_NTPase"/>
</dbReference>
<dbReference type="HOGENOM" id="CLU_001090_2_0_1"/>
<name>K3ZED6_SETIT</name>
<organism evidence="1 2">
    <name type="scientific">Setaria italica</name>
    <name type="common">Foxtail millet</name>
    <name type="synonym">Panicum italicum</name>
    <dbReference type="NCBI Taxonomy" id="4555"/>
    <lineage>
        <taxon>Eukaryota</taxon>
        <taxon>Viridiplantae</taxon>
        <taxon>Streptophyta</taxon>
        <taxon>Embryophyta</taxon>
        <taxon>Tracheophyta</taxon>
        <taxon>Spermatophyta</taxon>
        <taxon>Magnoliopsida</taxon>
        <taxon>Liliopsida</taxon>
        <taxon>Poales</taxon>
        <taxon>Poaceae</taxon>
        <taxon>PACMAD clade</taxon>
        <taxon>Panicoideae</taxon>
        <taxon>Panicodae</taxon>
        <taxon>Paniceae</taxon>
        <taxon>Cenchrinae</taxon>
        <taxon>Setaria</taxon>
    </lineage>
</organism>
<evidence type="ECO:0000313" key="1">
    <source>
        <dbReference type="EnsemblPlants" id="KQL16737"/>
    </source>
</evidence>
<dbReference type="EnsemblPlants" id="KQL16737">
    <property type="protein sequence ID" value="KQL16737"/>
    <property type="gene ID" value="SETIT_024930mg"/>
</dbReference>
<dbReference type="OMA" id="FRYQAYQ"/>
<evidence type="ECO:0000313" key="2">
    <source>
        <dbReference type="Proteomes" id="UP000004995"/>
    </source>
</evidence>
<dbReference type="eggNOG" id="KOG4658">
    <property type="taxonomic scope" value="Eukaryota"/>
</dbReference>
<evidence type="ECO:0008006" key="3">
    <source>
        <dbReference type="Google" id="ProtNLM"/>
    </source>
</evidence>
<reference evidence="2" key="1">
    <citation type="journal article" date="2012" name="Nat. Biotechnol.">
        <title>Reference genome sequence of the model plant Setaria.</title>
        <authorList>
            <person name="Bennetzen J.L."/>
            <person name="Schmutz J."/>
            <person name="Wang H."/>
            <person name="Percifield R."/>
            <person name="Hawkins J."/>
            <person name="Pontaroli A.C."/>
            <person name="Estep M."/>
            <person name="Feng L."/>
            <person name="Vaughn J.N."/>
            <person name="Grimwood J."/>
            <person name="Jenkins J."/>
            <person name="Barry K."/>
            <person name="Lindquist E."/>
            <person name="Hellsten U."/>
            <person name="Deshpande S."/>
            <person name="Wang X."/>
            <person name="Wu X."/>
            <person name="Mitros T."/>
            <person name="Triplett J."/>
            <person name="Yang X."/>
            <person name="Ye C.Y."/>
            <person name="Mauro-Herrera M."/>
            <person name="Wang L."/>
            <person name="Li P."/>
            <person name="Sharma M."/>
            <person name="Sharma R."/>
            <person name="Ronald P.C."/>
            <person name="Panaud O."/>
            <person name="Kellogg E.A."/>
            <person name="Brutnell T.P."/>
            <person name="Doust A.N."/>
            <person name="Tuskan G.A."/>
            <person name="Rokhsar D."/>
            <person name="Devos K.M."/>
        </authorList>
    </citation>
    <scope>NUCLEOTIDE SEQUENCE [LARGE SCALE GENOMIC DNA]</scope>
    <source>
        <strain evidence="2">cv. Yugu1</strain>
    </source>
</reference>
<accession>K3ZED6</accession>
<dbReference type="Gramene" id="KQL16737">
    <property type="protein sequence ID" value="KQL16737"/>
    <property type="gene ID" value="SETIT_024930mg"/>
</dbReference>
<dbReference type="SUPFAM" id="SSF52540">
    <property type="entry name" value="P-loop containing nucleoside triphosphate hydrolases"/>
    <property type="match status" value="1"/>
</dbReference>